<dbReference type="Proteomes" id="UP000886824">
    <property type="component" value="Unassembled WGS sequence"/>
</dbReference>
<reference evidence="3" key="1">
    <citation type="journal article" date="2021" name="PeerJ">
        <title>Extensive microbial diversity within the chicken gut microbiome revealed by metagenomics and culture.</title>
        <authorList>
            <person name="Gilroy R."/>
            <person name="Ravi A."/>
            <person name="Getino M."/>
            <person name="Pursley I."/>
            <person name="Horton D.L."/>
            <person name="Alikhan N.F."/>
            <person name="Baker D."/>
            <person name="Gharbi K."/>
            <person name="Hall N."/>
            <person name="Watson M."/>
            <person name="Adriaenssens E.M."/>
            <person name="Foster-Nyarko E."/>
            <person name="Jarju S."/>
            <person name="Secka A."/>
            <person name="Antonio M."/>
            <person name="Oren A."/>
            <person name="Chaudhuri R.R."/>
            <person name="La Ragione R."/>
            <person name="Hildebrand F."/>
            <person name="Pallen M.J."/>
        </authorList>
    </citation>
    <scope>NUCLEOTIDE SEQUENCE</scope>
    <source>
        <strain evidence="3">CHK33-7979</strain>
    </source>
</reference>
<reference evidence="3" key="2">
    <citation type="submission" date="2021-04" db="EMBL/GenBank/DDBJ databases">
        <authorList>
            <person name="Gilroy R."/>
        </authorList>
    </citation>
    <scope>NUCLEOTIDE SEQUENCE</scope>
    <source>
        <strain evidence="3">CHK33-7979</strain>
    </source>
</reference>
<dbReference type="GO" id="GO:0016787">
    <property type="term" value="F:hydrolase activity"/>
    <property type="evidence" value="ECO:0007669"/>
    <property type="project" value="UniProtKB-KW"/>
</dbReference>
<feature type="non-terminal residue" evidence="3">
    <location>
        <position position="1"/>
    </location>
</feature>
<dbReference type="InterPro" id="IPR029058">
    <property type="entry name" value="AB_hydrolase_fold"/>
</dbReference>
<accession>A0A9D2CC33</accession>
<dbReference type="Pfam" id="PF07859">
    <property type="entry name" value="Abhydrolase_3"/>
    <property type="match status" value="1"/>
</dbReference>
<evidence type="ECO:0000259" key="2">
    <source>
        <dbReference type="Pfam" id="PF07859"/>
    </source>
</evidence>
<dbReference type="Gene3D" id="3.40.50.1820">
    <property type="entry name" value="alpha/beta hydrolase"/>
    <property type="match status" value="1"/>
</dbReference>
<dbReference type="PANTHER" id="PTHR48081">
    <property type="entry name" value="AB HYDROLASE SUPERFAMILY PROTEIN C4A8.06C"/>
    <property type="match status" value="1"/>
</dbReference>
<evidence type="ECO:0000256" key="1">
    <source>
        <dbReference type="ARBA" id="ARBA00022801"/>
    </source>
</evidence>
<name>A0A9D2CC33_9FIRM</name>
<organism evidence="3 4">
    <name type="scientific">Candidatus Intestinimonas merdavium</name>
    <dbReference type="NCBI Taxonomy" id="2838622"/>
    <lineage>
        <taxon>Bacteria</taxon>
        <taxon>Bacillati</taxon>
        <taxon>Bacillota</taxon>
        <taxon>Clostridia</taxon>
        <taxon>Eubacteriales</taxon>
        <taxon>Intestinimonas</taxon>
    </lineage>
</organism>
<dbReference type="SUPFAM" id="SSF53474">
    <property type="entry name" value="alpha/beta-Hydrolases"/>
    <property type="match status" value="1"/>
</dbReference>
<dbReference type="EMBL" id="DXCX01000009">
    <property type="protein sequence ID" value="HIY72431.1"/>
    <property type="molecule type" value="Genomic_DNA"/>
</dbReference>
<comment type="caution">
    <text evidence="3">The sequence shown here is derived from an EMBL/GenBank/DDBJ whole genome shotgun (WGS) entry which is preliminary data.</text>
</comment>
<proteinExistence type="predicted"/>
<dbReference type="InterPro" id="IPR013094">
    <property type="entry name" value="AB_hydrolase_3"/>
</dbReference>
<dbReference type="InterPro" id="IPR050300">
    <property type="entry name" value="GDXG_lipolytic_enzyme"/>
</dbReference>
<dbReference type="AlphaFoldDB" id="A0A9D2CC33"/>
<keyword evidence="1 3" id="KW-0378">Hydrolase</keyword>
<evidence type="ECO:0000313" key="3">
    <source>
        <dbReference type="EMBL" id="HIY72431.1"/>
    </source>
</evidence>
<sequence length="229" mass="24980">DVHGGGLAMGSKAYNRWFNAQLCRRGFLVYSADYRLVPEHRAFDAYADISAAMDEATRLAPDFGGKTGGICMVGDSAGAYLIACLTAMQRCPAMAAAAGVRAPKAEVRALGLISGMFYTTRRDKVGLTMPRYLYGPDWRKGAFAPYLDPGQWTCLGDFPPSLLVTSRNDMLHQYTVDFAGALERSGAAYRLVDYPADKRLVHAFSAVDPDLPESQEVLSALADFFRQAQ</sequence>
<protein>
    <submittedName>
        <fullName evidence="3">Alpha/beta hydrolase</fullName>
    </submittedName>
</protein>
<feature type="domain" description="Alpha/beta hydrolase fold-3" evidence="2">
    <location>
        <begin position="2"/>
        <end position="196"/>
    </location>
</feature>
<evidence type="ECO:0000313" key="4">
    <source>
        <dbReference type="Proteomes" id="UP000886824"/>
    </source>
</evidence>
<gene>
    <name evidence="3" type="ORF">H9826_00445</name>
</gene>